<dbReference type="RefSeq" id="WP_126540767.1">
    <property type="nucleotide sequence ID" value="NZ_BSPM01000001.1"/>
</dbReference>
<dbReference type="EMBL" id="SNXY01000014">
    <property type="protein sequence ID" value="TDP80944.1"/>
    <property type="molecule type" value="Genomic_DNA"/>
</dbReference>
<accession>A0A4R6R5F1</accession>
<comment type="caution">
    <text evidence="1">The sequence shown here is derived from an EMBL/GenBank/DDBJ whole genome shotgun (WGS) entry which is preliminary data.</text>
</comment>
<evidence type="ECO:0000313" key="2">
    <source>
        <dbReference type="Proteomes" id="UP000294547"/>
    </source>
</evidence>
<evidence type="ECO:0008006" key="3">
    <source>
        <dbReference type="Google" id="ProtNLM"/>
    </source>
</evidence>
<evidence type="ECO:0000313" key="1">
    <source>
        <dbReference type="EMBL" id="TDP80944.1"/>
    </source>
</evidence>
<name>A0A4R6R5F1_9HYPH</name>
<dbReference type="Proteomes" id="UP000294547">
    <property type="component" value="Unassembled WGS sequence"/>
</dbReference>
<sequence>MIRYALVCSAAHDFDGWFRSSEDFDAQKARGLVECPVCGSTAVEKALMAPAVRIRDGASAPTLPAPVAAGAPPVPAVPAALPPPEAAEMIARLRELKAKLTAGSENVGERFAEEARRIHYGETEARAVHGQASPDEARALVEEGVPILPLPILPDERN</sequence>
<gene>
    <name evidence="1" type="ORF">EDD54_4577</name>
</gene>
<dbReference type="InterPro" id="IPR009562">
    <property type="entry name" value="DUF1178"/>
</dbReference>
<dbReference type="AlphaFoldDB" id="A0A4R6R5F1"/>
<reference evidence="1 2" key="1">
    <citation type="submission" date="2019-03" db="EMBL/GenBank/DDBJ databases">
        <title>Genomic Encyclopedia of Type Strains, Phase IV (KMG-IV): sequencing the most valuable type-strain genomes for metagenomic binning, comparative biology and taxonomic classification.</title>
        <authorList>
            <person name="Goeker M."/>
        </authorList>
    </citation>
    <scope>NUCLEOTIDE SEQUENCE [LARGE SCALE GENOMIC DNA]</scope>
    <source>
        <strain evidence="1 2">DSM 102969</strain>
    </source>
</reference>
<proteinExistence type="predicted"/>
<dbReference type="PIRSF" id="PIRSF032131">
    <property type="entry name" value="UCP032131"/>
    <property type="match status" value="1"/>
</dbReference>
<keyword evidence="2" id="KW-1185">Reference proteome</keyword>
<protein>
    <recommendedName>
        <fullName evidence="3">DUF1178 family protein</fullName>
    </recommendedName>
</protein>
<dbReference type="Pfam" id="PF06676">
    <property type="entry name" value="DUF1178"/>
    <property type="match status" value="1"/>
</dbReference>
<organism evidence="1 2">
    <name type="scientific">Oharaeibacter diazotrophicus</name>
    <dbReference type="NCBI Taxonomy" id="1920512"/>
    <lineage>
        <taxon>Bacteria</taxon>
        <taxon>Pseudomonadati</taxon>
        <taxon>Pseudomonadota</taxon>
        <taxon>Alphaproteobacteria</taxon>
        <taxon>Hyphomicrobiales</taxon>
        <taxon>Pleomorphomonadaceae</taxon>
        <taxon>Oharaeibacter</taxon>
    </lineage>
</organism>
<dbReference type="OrthoDB" id="9799894at2"/>